<keyword evidence="6 8" id="KW-0472">Membrane</keyword>
<evidence type="ECO:0000256" key="2">
    <source>
        <dbReference type="ARBA" id="ARBA00007520"/>
    </source>
</evidence>
<feature type="transmembrane region" description="Helical" evidence="8">
    <location>
        <begin position="139"/>
        <end position="164"/>
    </location>
</feature>
<comment type="similarity">
    <text evidence="2">Belongs to the major facilitator superfamily. TCR/Tet family.</text>
</comment>
<dbReference type="CDD" id="cd17502">
    <property type="entry name" value="MFS_Azr1_MDR_like"/>
    <property type="match status" value="1"/>
</dbReference>
<evidence type="ECO:0000256" key="7">
    <source>
        <dbReference type="SAM" id="MobiDB-lite"/>
    </source>
</evidence>
<evidence type="ECO:0000313" key="11">
    <source>
        <dbReference type="Proteomes" id="UP000325945"/>
    </source>
</evidence>
<evidence type="ECO:0000256" key="4">
    <source>
        <dbReference type="ARBA" id="ARBA00022692"/>
    </source>
</evidence>
<evidence type="ECO:0000256" key="5">
    <source>
        <dbReference type="ARBA" id="ARBA00022989"/>
    </source>
</evidence>
<evidence type="ECO:0000256" key="1">
    <source>
        <dbReference type="ARBA" id="ARBA00004141"/>
    </source>
</evidence>
<keyword evidence="11" id="KW-1185">Reference proteome</keyword>
<feature type="transmembrane region" description="Helical" evidence="8">
    <location>
        <begin position="376"/>
        <end position="399"/>
    </location>
</feature>
<dbReference type="GO" id="GO:0005886">
    <property type="term" value="C:plasma membrane"/>
    <property type="evidence" value="ECO:0007669"/>
    <property type="project" value="TreeGrafter"/>
</dbReference>
<feature type="transmembrane region" description="Helical" evidence="8">
    <location>
        <begin position="245"/>
        <end position="263"/>
    </location>
</feature>
<dbReference type="PRINTS" id="PR01036">
    <property type="entry name" value="TCRTETB"/>
</dbReference>
<keyword evidence="4 8" id="KW-0812">Transmembrane</keyword>
<comment type="subcellular location">
    <subcellularLocation>
        <location evidence="1">Membrane</location>
        <topology evidence="1">Multi-pass membrane protein</topology>
    </subcellularLocation>
</comment>
<dbReference type="GO" id="GO:0022857">
    <property type="term" value="F:transmembrane transporter activity"/>
    <property type="evidence" value="ECO:0007669"/>
    <property type="project" value="InterPro"/>
</dbReference>
<evidence type="ECO:0000256" key="6">
    <source>
        <dbReference type="ARBA" id="ARBA00023136"/>
    </source>
</evidence>
<feature type="transmembrane region" description="Helical" evidence="8">
    <location>
        <begin position="405"/>
        <end position="426"/>
    </location>
</feature>
<feature type="transmembrane region" description="Helical" evidence="8">
    <location>
        <begin position="204"/>
        <end position="224"/>
    </location>
</feature>
<dbReference type="InterPro" id="IPR020846">
    <property type="entry name" value="MFS_dom"/>
</dbReference>
<evidence type="ECO:0000313" key="10">
    <source>
        <dbReference type="EMBL" id="KAE8324422.1"/>
    </source>
</evidence>
<feature type="transmembrane region" description="Helical" evidence="8">
    <location>
        <begin position="114"/>
        <end position="133"/>
    </location>
</feature>
<organism evidence="10 11">
    <name type="scientific">Aspergillus sergii</name>
    <dbReference type="NCBI Taxonomy" id="1034303"/>
    <lineage>
        <taxon>Eukaryota</taxon>
        <taxon>Fungi</taxon>
        <taxon>Dikarya</taxon>
        <taxon>Ascomycota</taxon>
        <taxon>Pezizomycotina</taxon>
        <taxon>Eurotiomycetes</taxon>
        <taxon>Eurotiomycetidae</taxon>
        <taxon>Eurotiales</taxon>
        <taxon>Aspergillaceae</taxon>
        <taxon>Aspergillus</taxon>
        <taxon>Aspergillus subgen. Circumdati</taxon>
    </lineage>
</organism>
<keyword evidence="5 8" id="KW-1133">Transmembrane helix</keyword>
<dbReference type="AlphaFoldDB" id="A0A5N6WUT9"/>
<accession>A0A5N6WUT9</accession>
<dbReference type="PANTHER" id="PTHR23501:SF199">
    <property type="entry name" value="MFS EFFLUX TRANSPORTER INPD-RELATED"/>
    <property type="match status" value="1"/>
</dbReference>
<dbReference type="Proteomes" id="UP000325945">
    <property type="component" value="Unassembled WGS sequence"/>
</dbReference>
<dbReference type="EMBL" id="ML741818">
    <property type="protein sequence ID" value="KAE8324422.1"/>
    <property type="molecule type" value="Genomic_DNA"/>
</dbReference>
<dbReference type="FunFam" id="1.20.1250.20:FF:000489">
    <property type="entry name" value="MFS general substrate transporter"/>
    <property type="match status" value="1"/>
</dbReference>
<feature type="transmembrane region" description="Helical" evidence="8">
    <location>
        <begin position="171"/>
        <end position="192"/>
    </location>
</feature>
<dbReference type="SUPFAM" id="SSF103473">
    <property type="entry name" value="MFS general substrate transporter"/>
    <property type="match status" value="1"/>
</dbReference>
<feature type="region of interest" description="Disordered" evidence="7">
    <location>
        <begin position="1"/>
        <end position="25"/>
    </location>
</feature>
<dbReference type="Gene3D" id="1.20.1250.20">
    <property type="entry name" value="MFS general substrate transporter like domains"/>
    <property type="match status" value="1"/>
</dbReference>
<protein>
    <submittedName>
        <fullName evidence="10">Major facilitator superfamily domain-containing protein</fullName>
    </submittedName>
</protein>
<gene>
    <name evidence="10" type="ORF">BDV39DRAFT_195150</name>
</gene>
<feature type="transmembrane region" description="Helical" evidence="8">
    <location>
        <begin position="317"/>
        <end position="337"/>
    </location>
</feature>
<feature type="transmembrane region" description="Helical" evidence="8">
    <location>
        <begin position="46"/>
        <end position="72"/>
    </location>
</feature>
<feature type="transmembrane region" description="Helical" evidence="8">
    <location>
        <begin position="478"/>
        <end position="500"/>
    </location>
</feature>
<feature type="domain" description="Major facilitator superfamily (MFS) profile" evidence="9">
    <location>
        <begin position="49"/>
        <end position="508"/>
    </location>
</feature>
<evidence type="ECO:0000259" key="9">
    <source>
        <dbReference type="PROSITE" id="PS50850"/>
    </source>
</evidence>
<dbReference type="InterPro" id="IPR036259">
    <property type="entry name" value="MFS_trans_sf"/>
</dbReference>
<keyword evidence="3" id="KW-0813">Transport</keyword>
<dbReference type="PANTHER" id="PTHR23501">
    <property type="entry name" value="MAJOR FACILITATOR SUPERFAMILY"/>
    <property type="match status" value="1"/>
</dbReference>
<evidence type="ECO:0000256" key="3">
    <source>
        <dbReference type="ARBA" id="ARBA00022448"/>
    </source>
</evidence>
<evidence type="ECO:0000256" key="8">
    <source>
        <dbReference type="SAM" id="Phobius"/>
    </source>
</evidence>
<dbReference type="PROSITE" id="PS50850">
    <property type="entry name" value="MFS"/>
    <property type="match status" value="1"/>
</dbReference>
<dbReference type="InterPro" id="IPR011701">
    <property type="entry name" value="MFS"/>
</dbReference>
<dbReference type="Pfam" id="PF07690">
    <property type="entry name" value="MFS_1"/>
    <property type="match status" value="1"/>
</dbReference>
<dbReference type="FunFam" id="1.20.1720.10:FF:000012">
    <property type="entry name" value="MFS toxin efflux pump (AflT)"/>
    <property type="match status" value="1"/>
</dbReference>
<reference evidence="11" key="1">
    <citation type="submission" date="2019-04" db="EMBL/GenBank/DDBJ databases">
        <title>Friends and foes A comparative genomics studyof 23 Aspergillus species from section Flavi.</title>
        <authorList>
            <consortium name="DOE Joint Genome Institute"/>
            <person name="Kjaerbolling I."/>
            <person name="Vesth T."/>
            <person name="Frisvad J.C."/>
            <person name="Nybo J.L."/>
            <person name="Theobald S."/>
            <person name="Kildgaard S."/>
            <person name="Isbrandt T."/>
            <person name="Kuo A."/>
            <person name="Sato A."/>
            <person name="Lyhne E.K."/>
            <person name="Kogle M.E."/>
            <person name="Wiebenga A."/>
            <person name="Kun R.S."/>
            <person name="Lubbers R.J."/>
            <person name="Makela M.R."/>
            <person name="Barry K."/>
            <person name="Chovatia M."/>
            <person name="Clum A."/>
            <person name="Daum C."/>
            <person name="Haridas S."/>
            <person name="He G."/>
            <person name="LaButti K."/>
            <person name="Lipzen A."/>
            <person name="Mondo S."/>
            <person name="Riley R."/>
            <person name="Salamov A."/>
            <person name="Simmons B.A."/>
            <person name="Magnuson J.K."/>
            <person name="Henrissat B."/>
            <person name="Mortensen U.H."/>
            <person name="Larsen T.O."/>
            <person name="Devries R.P."/>
            <person name="Grigoriev I.V."/>
            <person name="Machida M."/>
            <person name="Baker S.E."/>
            <person name="Andersen M.R."/>
        </authorList>
    </citation>
    <scope>NUCLEOTIDE SEQUENCE [LARGE SCALE GENOMIC DNA]</scope>
    <source>
        <strain evidence="11">CBS 130017</strain>
    </source>
</reference>
<feature type="transmembrane region" description="Helical" evidence="8">
    <location>
        <begin position="275"/>
        <end position="296"/>
    </location>
</feature>
<name>A0A5N6WUT9_9EURO</name>
<feature type="transmembrane region" description="Helical" evidence="8">
    <location>
        <begin position="84"/>
        <end position="102"/>
    </location>
</feature>
<sequence length="509" mass="54348">MQSNKETALDPERIPTGEGGVRTSNDHDMLIDEAAEASSHISGMKLYLIVLSLLLAVFCVALDNTILSVAIPRITDEFHRLNDIGWYASAYLLTTCAFQLLYGKLYALFSTKWVFLVALFIFEVGSLICGVAPSSVVLIVGRAIAGVGSSGIFTGALVTIAHIVPLAKRPVYMGLLGGMYGIASVAGPLLGGAFTNEVTWRWCFYINLPVGGVTAVVILFLLRIPKSADLRTHGAWEMVKGLDPLGTIVFTPSIICVLLALQWGGVDYAWSNGRIIALFVLFGVLLVTFIIIQVLMKDNATGMFQAIRNQSPVQAGIDSIALILANTAGAIISGAVTNKTGHYAPWFIVSSVIMSIGAGCLTLFTVDIAQSKWIGFLFLYGIGVGFGFQQGAVAVQAVLPMAQVPIGTALIWFVQMLGGALFTSVAQNIFSTHLAENLANLQLPGLDPEAIVGAGATGFRHLVQPEYMDQVLVAYNAALLDVFQVALICSCLSILGAVGIEWRSVKQNR</sequence>
<feature type="transmembrane region" description="Helical" evidence="8">
    <location>
        <begin position="343"/>
        <end position="364"/>
    </location>
</feature>
<proteinExistence type="inferred from homology"/>